<dbReference type="SUPFAM" id="SSF52540">
    <property type="entry name" value="P-loop containing nucleoside triphosphate hydrolases"/>
    <property type="match status" value="1"/>
</dbReference>
<dbReference type="EMBL" id="AMZH03028411">
    <property type="protein sequence ID" value="RRT33703.1"/>
    <property type="molecule type" value="Genomic_DNA"/>
</dbReference>
<evidence type="ECO:0000313" key="8">
    <source>
        <dbReference type="Proteomes" id="UP000287651"/>
    </source>
</evidence>
<reference evidence="7 8" key="1">
    <citation type="journal article" date="2014" name="Agronomy (Basel)">
        <title>A Draft Genome Sequence for Ensete ventricosum, the Drought-Tolerant Tree Against Hunger.</title>
        <authorList>
            <person name="Harrison J."/>
            <person name="Moore K.A."/>
            <person name="Paszkiewicz K."/>
            <person name="Jones T."/>
            <person name="Grant M."/>
            <person name="Ambacheew D."/>
            <person name="Muzemil S."/>
            <person name="Studholme D.J."/>
        </authorList>
    </citation>
    <scope>NUCLEOTIDE SEQUENCE [LARGE SCALE GENOMIC DNA]</scope>
</reference>
<dbReference type="Proteomes" id="UP000287651">
    <property type="component" value="Unassembled WGS sequence"/>
</dbReference>
<evidence type="ECO:0000256" key="5">
    <source>
        <dbReference type="RuleBase" id="RU365059"/>
    </source>
</evidence>
<dbReference type="GO" id="GO:0005737">
    <property type="term" value="C:cytoplasm"/>
    <property type="evidence" value="ECO:0007669"/>
    <property type="project" value="UniProtKB-SubCell"/>
</dbReference>
<comment type="subcellular location">
    <subcellularLocation>
        <location evidence="5">Cytoplasm</location>
    </subcellularLocation>
    <subcellularLocation>
        <location evidence="5">Nucleus</location>
    </subcellularLocation>
</comment>
<keyword evidence="4 5" id="KW-0342">GTP-binding</keyword>
<organism evidence="7 8">
    <name type="scientific">Ensete ventricosum</name>
    <name type="common">Abyssinian banana</name>
    <name type="synonym">Musa ensete</name>
    <dbReference type="NCBI Taxonomy" id="4639"/>
    <lineage>
        <taxon>Eukaryota</taxon>
        <taxon>Viridiplantae</taxon>
        <taxon>Streptophyta</taxon>
        <taxon>Embryophyta</taxon>
        <taxon>Tracheophyta</taxon>
        <taxon>Spermatophyta</taxon>
        <taxon>Magnoliopsida</taxon>
        <taxon>Liliopsida</taxon>
        <taxon>Zingiberales</taxon>
        <taxon>Musaceae</taxon>
        <taxon>Ensete</taxon>
    </lineage>
</organism>
<proteinExistence type="inferred from homology"/>
<dbReference type="PANTHER" id="PTHR21231">
    <property type="entry name" value="XPA-BINDING PROTEIN 1-RELATED"/>
    <property type="match status" value="1"/>
</dbReference>
<name>A0A426X2K9_ENSVE</name>
<protein>
    <recommendedName>
        <fullName evidence="5">GPN-loop GTPase</fullName>
        <ecNumber evidence="5">3.6.5.-</ecNumber>
    </recommendedName>
</protein>
<keyword evidence="3 5" id="KW-0378">Hydrolase</keyword>
<dbReference type="GO" id="GO:0005525">
    <property type="term" value="F:GTP binding"/>
    <property type="evidence" value="ECO:0007669"/>
    <property type="project" value="UniProtKB-KW"/>
</dbReference>
<accession>A0A426X2K9</accession>
<dbReference type="InterPro" id="IPR027417">
    <property type="entry name" value="P-loop_NTPase"/>
</dbReference>
<evidence type="ECO:0000313" key="7">
    <source>
        <dbReference type="EMBL" id="RRT33703.1"/>
    </source>
</evidence>
<evidence type="ECO:0000256" key="6">
    <source>
        <dbReference type="SAM" id="MobiDB-lite"/>
    </source>
</evidence>
<comment type="function">
    <text evidence="5">Small GTPase required for proper nuclear import of RNA polymerase II (RNAPII). May act at an RNAP assembly step prior to nuclear import.</text>
</comment>
<dbReference type="GO" id="GO:0003924">
    <property type="term" value="F:GTPase activity"/>
    <property type="evidence" value="ECO:0007669"/>
    <property type="project" value="TreeGrafter"/>
</dbReference>
<comment type="similarity">
    <text evidence="1 5">Belongs to the GPN-loop GTPase family.</text>
</comment>
<comment type="subunit">
    <text evidence="5">Binds to RNA polymerase II.</text>
</comment>
<feature type="region of interest" description="Disordered" evidence="6">
    <location>
        <begin position="202"/>
        <end position="223"/>
    </location>
</feature>
<sequence>MKEYNLGPNGGILTSLDLFATKTDEVILAIERWAGQLDYVLVDTPGQIEIFTRTASGAIITEAFASTFPTIIAYVVDTPRATNPVTFMSNMLYASSILYKTRLPLVLTFNKVDVARHEFALEWMQDTEAFQAALDTYSSSTSTLSRTLTLAFDEFYKNTCSVGVSAVSGAGMETFFGAVEASAKEYMENYKADLDKRRAEKERLEADHRRENMERLQRDMGLS</sequence>
<evidence type="ECO:0000256" key="4">
    <source>
        <dbReference type="ARBA" id="ARBA00023134"/>
    </source>
</evidence>
<keyword evidence="5" id="KW-0963">Cytoplasm</keyword>
<evidence type="ECO:0000256" key="2">
    <source>
        <dbReference type="ARBA" id="ARBA00022741"/>
    </source>
</evidence>
<comment type="caution">
    <text evidence="7">The sequence shown here is derived from an EMBL/GenBank/DDBJ whole genome shotgun (WGS) entry which is preliminary data.</text>
</comment>
<evidence type="ECO:0000256" key="3">
    <source>
        <dbReference type="ARBA" id="ARBA00022801"/>
    </source>
</evidence>
<dbReference type="EC" id="3.6.5.-" evidence="5"/>
<dbReference type="Pfam" id="PF03029">
    <property type="entry name" value="ATP_bind_1"/>
    <property type="match status" value="1"/>
</dbReference>
<dbReference type="Gene3D" id="3.40.50.300">
    <property type="entry name" value="P-loop containing nucleotide triphosphate hydrolases"/>
    <property type="match status" value="1"/>
</dbReference>
<keyword evidence="2 5" id="KW-0547">Nucleotide-binding</keyword>
<dbReference type="AlphaFoldDB" id="A0A426X2K9"/>
<dbReference type="InterPro" id="IPR004130">
    <property type="entry name" value="Gpn"/>
</dbReference>
<gene>
    <name evidence="7" type="ORF">B296_00057124</name>
</gene>
<evidence type="ECO:0000256" key="1">
    <source>
        <dbReference type="ARBA" id="ARBA00005290"/>
    </source>
</evidence>
<dbReference type="PANTHER" id="PTHR21231:SF8">
    <property type="entry name" value="GPN-LOOP GTPASE 1"/>
    <property type="match status" value="1"/>
</dbReference>
<dbReference type="GO" id="GO:0005634">
    <property type="term" value="C:nucleus"/>
    <property type="evidence" value="ECO:0007669"/>
    <property type="project" value="UniProtKB-SubCell"/>
</dbReference>